<keyword evidence="2" id="KW-1185">Reference proteome</keyword>
<dbReference type="SUPFAM" id="SSF51197">
    <property type="entry name" value="Clavaminate synthase-like"/>
    <property type="match status" value="1"/>
</dbReference>
<dbReference type="OrthoDB" id="10403123at2759"/>
<organism evidence="1 2">
    <name type="scientific">Symbiodinium natans</name>
    <dbReference type="NCBI Taxonomy" id="878477"/>
    <lineage>
        <taxon>Eukaryota</taxon>
        <taxon>Sar</taxon>
        <taxon>Alveolata</taxon>
        <taxon>Dinophyceae</taxon>
        <taxon>Suessiales</taxon>
        <taxon>Symbiodiniaceae</taxon>
        <taxon>Symbiodinium</taxon>
    </lineage>
</organism>
<comment type="caution">
    <text evidence="1">The sequence shown here is derived from an EMBL/GenBank/DDBJ whole genome shotgun (WGS) entry which is preliminary data.</text>
</comment>
<protein>
    <submittedName>
        <fullName evidence="1">UGP1 protein</fullName>
    </submittedName>
</protein>
<sequence>MHVPKQAGELNVILRSYEPGDWLGRHVDDVRMFGEPVLAAILQPGGARDGLRFSLPSDVAGLRAAVHDAEEAHAAPLHLQSLEESENGEAAVRQYQVLERVGTVLCMEREARFLYGHEVPKVSCPRVSMTWRWLHPRFQAEVDEVRGLRAFSGLRLDTYTDVESHSICHGWCGIRSLPRKLRTSRHVVPVAWRYVEMFVHPGAHLRKQREEIHAELVKEGIESPPPLPVNDGDPSEANEDLFDKLAGTEGLKGKTENQEACLCLPGTLHLPESQKKMSGDAEESERGLLTFLGTKWHRENGRVNSHINPLFDKYEKEKITFDKLLDDLHAKASAAESAATTLKEAFHKVQVAHEEGNCQRATAAAEANFQEVPQCKSDLDQASADMTVHLDHAQPSCKRGAVALQAPLVAPQFFPLPGPDVDLKGKAILGATLPDHPLPAVPEAVFQPGKQVAASRATCGRPGEPPNQVCLLVSNDLEGFLPYRLLVSEAKGLAFASATPAPDFSLDPADIIQVQRLPREAWQDDRPFSELRRRIEARKDLQSSADWSVQDRLWPPYFHLIHLMARNLGEPLHHVANRAALLVSFI</sequence>
<accession>A0A812TC34</accession>
<reference evidence="1" key="1">
    <citation type="submission" date="2021-02" db="EMBL/GenBank/DDBJ databases">
        <authorList>
            <person name="Dougan E. K."/>
            <person name="Rhodes N."/>
            <person name="Thang M."/>
            <person name="Chan C."/>
        </authorList>
    </citation>
    <scope>NUCLEOTIDE SEQUENCE</scope>
</reference>
<dbReference type="Gene3D" id="2.60.120.590">
    <property type="entry name" value="Alpha-ketoglutarate-dependent dioxygenase AlkB-like"/>
    <property type="match status" value="1"/>
</dbReference>
<evidence type="ECO:0000313" key="2">
    <source>
        <dbReference type="Proteomes" id="UP000604046"/>
    </source>
</evidence>
<dbReference type="InterPro" id="IPR037151">
    <property type="entry name" value="AlkB-like_sf"/>
</dbReference>
<dbReference type="AlphaFoldDB" id="A0A812TC34"/>
<dbReference type="Proteomes" id="UP000604046">
    <property type="component" value="Unassembled WGS sequence"/>
</dbReference>
<evidence type="ECO:0000313" key="1">
    <source>
        <dbReference type="EMBL" id="CAE7526271.1"/>
    </source>
</evidence>
<proteinExistence type="predicted"/>
<name>A0A812TC34_9DINO</name>
<dbReference type="EMBL" id="CAJNDS010002561">
    <property type="protein sequence ID" value="CAE7526271.1"/>
    <property type="molecule type" value="Genomic_DNA"/>
</dbReference>
<gene>
    <name evidence="1" type="primary">UGP1</name>
    <name evidence="1" type="ORF">SNAT2548_LOCUS29460</name>
</gene>